<evidence type="ECO:0000313" key="3">
    <source>
        <dbReference type="MGI" id="MGI:1913775"/>
    </source>
</evidence>
<dbReference type="AlphaFoldDB" id="Q8BT83"/>
<dbReference type="MGI" id="MGI:1913775">
    <property type="gene designation" value="Timm50"/>
</dbReference>
<name>Q8BT83_MOUSE</name>
<reference evidence="2" key="4">
    <citation type="submission" date="2000-07" db="EMBL/GenBank/DDBJ databases">
        <authorList>
            <person name="Adachi J."/>
            <person name="Aizawa K."/>
            <person name="Akahira S."/>
            <person name="Akimura T."/>
            <person name="Arai A."/>
            <person name="Aono H."/>
            <person name="Arakawa T."/>
            <person name="Bono H."/>
            <person name="Carninci P."/>
            <person name="Fukuda S."/>
            <person name="Fukunishi Y."/>
            <person name="Furuno M."/>
            <person name="Hanagaki T."/>
            <person name="Hara A."/>
            <person name="Hayatsu N."/>
            <person name="Hiramoto K."/>
            <person name="Hiraoka T."/>
            <person name="Hori F."/>
            <person name="Imotani K."/>
            <person name="Ishii Y."/>
            <person name="Itoh M."/>
            <person name="Izawa M."/>
            <person name="Kasukawa T."/>
            <person name="Kato H."/>
            <person name="Kawai J."/>
            <person name="Kojima Y."/>
            <person name="Konno H."/>
            <person name="Kouda M."/>
            <person name="Koya S."/>
            <person name="Kurihara C."/>
            <person name="Matsuyama T."/>
            <person name="Miyazaki A."/>
            <person name="Nishi K."/>
            <person name="Nomura K."/>
            <person name="Numazaki R."/>
            <person name="Ohno M."/>
            <person name="Okazaki Y."/>
            <person name="Okido T."/>
            <person name="Owa C."/>
            <person name="Saito H."/>
            <person name="Saito R."/>
            <person name="Sakai C."/>
            <person name="Sakai K."/>
            <person name="Sano H."/>
            <person name="Sasaki D."/>
            <person name="Shibata K."/>
            <person name="Shibata Y."/>
            <person name="Shinagawa A."/>
            <person name="Shiraki T."/>
            <person name="Sogabe Y."/>
            <person name="Suzuki H."/>
            <person name="Tagami M."/>
            <person name="Tagawa A."/>
            <person name="Takahashi F."/>
            <person name="Tanaka T."/>
            <person name="Tejima Y."/>
            <person name="Toya T."/>
            <person name="Yamamura T."/>
            <person name="Yasunishi A."/>
            <person name="Yoshida K."/>
            <person name="Yoshino M."/>
            <person name="Muramatsu M."/>
            <person name="Hayashizaki Y."/>
        </authorList>
    </citation>
    <scope>NUCLEOTIDE SEQUENCE</scope>
    <source>
        <strain evidence="2">C57BL/6J</strain>
        <tissue evidence="2">Whole body</tissue>
    </source>
</reference>
<reference evidence="2" key="5">
    <citation type="journal article" date="2001" name="Nature">
        <title>Functional annotation of a full-length mouse cDNA collection.</title>
        <authorList>
            <consortium name="The RIKEN Genome Exploration Research Group Phase II Team and the FANTOM Consortium"/>
        </authorList>
    </citation>
    <scope>NUCLEOTIDE SEQUENCE</scope>
    <source>
        <strain evidence="2">C57BL/6J</strain>
        <tissue evidence="2">Whole body</tissue>
    </source>
</reference>
<reference evidence="2" key="3">
    <citation type="journal article" date="2000" name="Genome Res.">
        <title>RIKEN integrated sequence analysis (RISA) system--384-format sequencing pipeline with 384 multicapillary sequencer.</title>
        <authorList>
            <person name="Shibata K."/>
            <person name="Itoh M."/>
            <person name="Aizawa K."/>
            <person name="Nagaoka S."/>
            <person name="Sasaki N."/>
            <person name="Carninci P."/>
            <person name="Konno H."/>
            <person name="Akiyama J."/>
            <person name="Nishi K."/>
            <person name="Kitsunai T."/>
            <person name="Tashiro H."/>
            <person name="Itoh M."/>
            <person name="Sumi N."/>
            <person name="Ishii Y."/>
            <person name="Nakamura S."/>
            <person name="Hazama M."/>
            <person name="Nishine T."/>
            <person name="Harada A."/>
            <person name="Yamamoto R."/>
            <person name="Matsumoto H."/>
            <person name="Sakaguchi S."/>
            <person name="Ikegami T."/>
            <person name="Kashiwagi K."/>
            <person name="Fujiwake S."/>
            <person name="Inoue K."/>
            <person name="Togawa Y."/>
            <person name="Izawa M."/>
            <person name="Ohara E."/>
            <person name="Watahiki M."/>
            <person name="Yoneda Y."/>
            <person name="Ishikawa T."/>
            <person name="Ozawa K."/>
            <person name="Tanaka T."/>
            <person name="Matsuura S."/>
            <person name="Kawai J."/>
            <person name="Okazaki Y."/>
            <person name="Muramatsu M."/>
            <person name="Inoue Y."/>
            <person name="Kira A."/>
            <person name="Hayashizaki Y."/>
        </authorList>
    </citation>
    <scope>NUCLEOTIDE SEQUENCE</scope>
    <source>
        <strain evidence="2">C57BL/6J</strain>
        <tissue evidence="2">Whole body</tissue>
    </source>
</reference>
<evidence type="ECO:0000256" key="1">
    <source>
        <dbReference type="SAM" id="MobiDB-lite"/>
    </source>
</evidence>
<reference evidence="2" key="2">
    <citation type="journal article" date="2000" name="Genome Res.">
        <title>Normalization and subtraction of cap-trapper-selected cDNAs to prepare full-length cDNA libraries for rapid discovery of new genes.</title>
        <authorList>
            <person name="Carninci P."/>
            <person name="Shibata Y."/>
            <person name="Hayatsu N."/>
            <person name="Sugahara Y."/>
            <person name="Shibata K."/>
            <person name="Itoh M."/>
            <person name="Konno H."/>
            <person name="Okazaki Y."/>
            <person name="Muramatsu M."/>
            <person name="Hayashizaki Y."/>
        </authorList>
    </citation>
    <scope>NUCLEOTIDE SEQUENCE</scope>
    <source>
        <strain evidence="2">C57BL/6J</strain>
        <tissue evidence="2">Whole body</tissue>
    </source>
</reference>
<reference evidence="2" key="7">
    <citation type="journal article" date="2005" name="Science">
        <title>The Transcriptional Landscape of the Mammalian Genome.</title>
        <authorList>
            <consortium name="The FANTOM Consortium"/>
            <consortium name="Riken Genome Exploration Research Group and Genome Science Group (Genome Network Project Core Group)"/>
        </authorList>
    </citation>
    <scope>NUCLEOTIDE SEQUENCE</scope>
    <source>
        <strain evidence="2">C57BL/6J</strain>
        <tissue evidence="2">Whole body</tissue>
    </source>
</reference>
<accession>Q8BT83</accession>
<dbReference type="EMBL" id="AK012977">
    <property type="protein sequence ID" value="BAC25384.1"/>
    <property type="molecule type" value="mRNA"/>
</dbReference>
<evidence type="ECO:0000313" key="2">
    <source>
        <dbReference type="EMBL" id="BAC25384.1"/>
    </source>
</evidence>
<feature type="region of interest" description="Disordered" evidence="1">
    <location>
        <begin position="37"/>
        <end position="65"/>
    </location>
</feature>
<reference evidence="2" key="1">
    <citation type="journal article" date="1999" name="Methods Enzymol.">
        <title>High-efficiency full-length cDNA cloning.</title>
        <authorList>
            <person name="Carninci P."/>
            <person name="Hayashizaki Y."/>
        </authorList>
    </citation>
    <scope>NUCLEOTIDE SEQUENCE</scope>
    <source>
        <strain evidence="2">C57BL/6J</strain>
        <tissue evidence="2">Whole body</tissue>
    </source>
</reference>
<reference evidence="2" key="8">
    <citation type="journal article" date="2005" name="Science">
        <title>Antisense Transcription in the Mammalian Transcriptome.</title>
        <authorList>
            <consortium name="RIKEN Genome Exploration Research Group and Genome Science Group (Genome Network Project Core Group) and the FANTOM Consortium"/>
        </authorList>
    </citation>
    <scope>NUCLEOTIDE SEQUENCE</scope>
    <source>
        <strain evidence="2">C57BL/6J</strain>
        <tissue evidence="2">Whole body</tissue>
    </source>
</reference>
<reference evidence="2" key="6">
    <citation type="journal article" date="2002" name="Nature">
        <title>Analysis of the mouse transcriptome based on functional annotation of 60,770 full-length cDNAs.</title>
        <authorList>
            <consortium name="The FANTOM Consortium and the RIKEN Genome Exploration Research Group Phase I and II Team"/>
        </authorList>
    </citation>
    <scope>NUCLEOTIDE SEQUENCE</scope>
    <source>
        <strain evidence="2">C57BL/6J</strain>
        <tissue evidence="2">Whole body</tissue>
    </source>
</reference>
<protein>
    <submittedName>
        <fullName evidence="2">Uncharacterized protein</fullName>
    </submittedName>
</protein>
<dbReference type="AGR" id="MGI:1913775"/>
<organism evidence="2">
    <name type="scientific">Mus musculus</name>
    <name type="common">Mouse</name>
    <dbReference type="NCBI Taxonomy" id="10090"/>
    <lineage>
        <taxon>Eukaryota</taxon>
        <taxon>Metazoa</taxon>
        <taxon>Chordata</taxon>
        <taxon>Craniata</taxon>
        <taxon>Vertebrata</taxon>
        <taxon>Euteleostomi</taxon>
        <taxon>Mammalia</taxon>
        <taxon>Eutheria</taxon>
        <taxon>Euarchontoglires</taxon>
        <taxon>Glires</taxon>
        <taxon>Rodentia</taxon>
        <taxon>Myomorpha</taxon>
        <taxon>Muroidea</taxon>
        <taxon>Muridae</taxon>
        <taxon>Murinae</taxon>
        <taxon>Mus</taxon>
        <taxon>Mus</taxon>
    </lineage>
</organism>
<sequence>MAASAALFSRLRTRLRVGARGLCTRLGRHLPALPSRSLKLPTVGAPRPRGHSTSQAPRVPAMPKKLRSGSPVCSELVGLSASSIFLETTLWMKMVPRFLMNSTAIQFWFSSCAGHTNTSKITDR</sequence>
<proteinExistence type="evidence at transcript level"/>
<gene>
    <name evidence="3" type="primary">Timm50</name>
</gene>